<dbReference type="EMBL" id="QGKX02000088">
    <property type="protein sequence ID" value="KAF3589894.1"/>
    <property type="molecule type" value="Genomic_DNA"/>
</dbReference>
<evidence type="ECO:0000256" key="1">
    <source>
        <dbReference type="SAM" id="Phobius"/>
    </source>
</evidence>
<dbReference type="AlphaFoldDB" id="A0A8S9SDA4"/>
<accession>A0A8S9SDA4</accession>
<gene>
    <name evidence="2" type="ORF">F2Q69_00027826</name>
</gene>
<proteinExistence type="predicted"/>
<keyword evidence="1" id="KW-1133">Transmembrane helix</keyword>
<organism evidence="2 3">
    <name type="scientific">Brassica cretica</name>
    <name type="common">Mustard</name>
    <dbReference type="NCBI Taxonomy" id="69181"/>
    <lineage>
        <taxon>Eukaryota</taxon>
        <taxon>Viridiplantae</taxon>
        <taxon>Streptophyta</taxon>
        <taxon>Embryophyta</taxon>
        <taxon>Tracheophyta</taxon>
        <taxon>Spermatophyta</taxon>
        <taxon>Magnoliopsida</taxon>
        <taxon>eudicotyledons</taxon>
        <taxon>Gunneridae</taxon>
        <taxon>Pentapetalae</taxon>
        <taxon>rosids</taxon>
        <taxon>malvids</taxon>
        <taxon>Brassicales</taxon>
        <taxon>Brassicaceae</taxon>
        <taxon>Brassiceae</taxon>
        <taxon>Brassica</taxon>
    </lineage>
</organism>
<feature type="transmembrane region" description="Helical" evidence="1">
    <location>
        <begin position="158"/>
        <end position="185"/>
    </location>
</feature>
<name>A0A8S9SDA4_BRACR</name>
<reference evidence="2" key="1">
    <citation type="submission" date="2019-12" db="EMBL/GenBank/DDBJ databases">
        <title>Genome sequencing and annotation of Brassica cretica.</title>
        <authorList>
            <person name="Studholme D.J."/>
            <person name="Sarris P."/>
        </authorList>
    </citation>
    <scope>NUCLEOTIDE SEQUENCE</scope>
    <source>
        <strain evidence="2">PFS-109/04</strain>
        <tissue evidence="2">Leaf</tissue>
    </source>
</reference>
<dbReference type="Proteomes" id="UP000712600">
    <property type="component" value="Unassembled WGS sequence"/>
</dbReference>
<keyword evidence="1" id="KW-0812">Transmembrane</keyword>
<keyword evidence="1" id="KW-0472">Membrane</keyword>
<protein>
    <submittedName>
        <fullName evidence="2">Uncharacterized protein</fullName>
    </submittedName>
</protein>
<sequence>MLLQWPVTLLSREPGAAMQRILKARLQRDMFSLLICLPTLSHIRLNIYYYYSAPSLHSRYAIGNALTCTGGHYYHIQIRLGSNEFLLMSNRHMHRHHLQVEASLHQLQQHHPHQSSMLSPSFNILWILLPKVFGSSKLNPEVRRAVSKRRSTRSFKDLSFLSASALFLSSSVIAFYGLISIVFLLDM</sequence>
<comment type="caution">
    <text evidence="2">The sequence shown here is derived from an EMBL/GenBank/DDBJ whole genome shotgun (WGS) entry which is preliminary data.</text>
</comment>
<evidence type="ECO:0000313" key="2">
    <source>
        <dbReference type="EMBL" id="KAF3589894.1"/>
    </source>
</evidence>
<evidence type="ECO:0000313" key="3">
    <source>
        <dbReference type="Proteomes" id="UP000712600"/>
    </source>
</evidence>